<accession>A0A6J7WPD0</accession>
<evidence type="ECO:0000313" key="2">
    <source>
        <dbReference type="EMBL" id="CAB5219617.1"/>
    </source>
</evidence>
<dbReference type="InterPro" id="IPR024364">
    <property type="entry name" value="Baseplate_phage_T4-like"/>
</dbReference>
<evidence type="ECO:0000313" key="1">
    <source>
        <dbReference type="EMBL" id="CAB4128685.1"/>
    </source>
</evidence>
<sequence>MENVKTASGSELNNDLINKVLESTENKPEQIEVTSPSDTLVTLPGGYITATGEVIKTAEVRELNGKDEEYIGKSGSIARAFNVVLNRAVVKVGDLPVDEKLMDSLLSGDRDSLMLGIFKATFGAEAEIVAYCGGCEDFKTVAVDVDRDINYKVLVDSVEDRTFTVHGKAKTYLVTLPTGVVQKELANSQDKTQAELTTTLLEYCILEIDDKPVIGKAQVQNIGLVDRRKISSEISSRIPGPQLSDIEVDCPECNGKVVVPFNLGALFQF</sequence>
<proteinExistence type="predicted"/>
<evidence type="ECO:0008006" key="3">
    <source>
        <dbReference type="Google" id="ProtNLM"/>
    </source>
</evidence>
<dbReference type="EMBL" id="LR798276">
    <property type="protein sequence ID" value="CAB5219617.1"/>
    <property type="molecule type" value="Genomic_DNA"/>
</dbReference>
<protein>
    <recommendedName>
        <fullName evidence="3">Baseplate hub assembly protein, bacteriophage T4-like</fullName>
    </recommendedName>
</protein>
<dbReference type="EMBL" id="LR796220">
    <property type="protein sequence ID" value="CAB4128685.1"/>
    <property type="molecule type" value="Genomic_DNA"/>
</dbReference>
<gene>
    <name evidence="1" type="ORF">UFOVP110_62</name>
    <name evidence="2" type="ORF">UFOVP223_102</name>
</gene>
<dbReference type="Pfam" id="PF12322">
    <property type="entry name" value="T4_baseplate"/>
    <property type="match status" value="1"/>
</dbReference>
<name>A0A6J7WPD0_9CAUD</name>
<organism evidence="2">
    <name type="scientific">uncultured Caudovirales phage</name>
    <dbReference type="NCBI Taxonomy" id="2100421"/>
    <lineage>
        <taxon>Viruses</taxon>
        <taxon>Duplodnaviria</taxon>
        <taxon>Heunggongvirae</taxon>
        <taxon>Uroviricota</taxon>
        <taxon>Caudoviricetes</taxon>
        <taxon>Peduoviridae</taxon>
        <taxon>Maltschvirus</taxon>
        <taxon>Maltschvirus maltsch</taxon>
    </lineage>
</organism>
<reference evidence="2" key="1">
    <citation type="submission" date="2020-05" db="EMBL/GenBank/DDBJ databases">
        <authorList>
            <person name="Chiriac C."/>
            <person name="Salcher M."/>
            <person name="Ghai R."/>
            <person name="Kavagutti S V."/>
        </authorList>
    </citation>
    <scope>NUCLEOTIDE SEQUENCE</scope>
</reference>